<feature type="domain" description="Glycosyl transferase family 1" evidence="2">
    <location>
        <begin position="979"/>
        <end position="1136"/>
    </location>
</feature>
<evidence type="ECO:0000313" key="5">
    <source>
        <dbReference type="Proteomes" id="UP000618445"/>
    </source>
</evidence>
<dbReference type="Pfam" id="PF00535">
    <property type="entry name" value="Glycos_transf_2"/>
    <property type="match status" value="1"/>
</dbReference>
<dbReference type="Gene3D" id="3.90.550.10">
    <property type="entry name" value="Spore Coat Polysaccharide Biosynthesis Protein SpsA, Chain A"/>
    <property type="match status" value="1"/>
</dbReference>
<comment type="caution">
    <text evidence="4">The sequence shown here is derived from an EMBL/GenBank/DDBJ whole genome shotgun (WGS) entry which is preliminary data.</text>
</comment>
<dbReference type="InterPro" id="IPR001173">
    <property type="entry name" value="Glyco_trans_2-like"/>
</dbReference>
<dbReference type="CDD" id="cd03801">
    <property type="entry name" value="GT4_PimA-like"/>
    <property type="match status" value="1"/>
</dbReference>
<organism evidence="4 5">
    <name type="scientific">Phormidium tenue FACHB-1050</name>
    <dbReference type="NCBI Taxonomy" id="2692857"/>
    <lineage>
        <taxon>Bacteria</taxon>
        <taxon>Bacillati</taxon>
        <taxon>Cyanobacteriota</taxon>
        <taxon>Cyanophyceae</taxon>
        <taxon>Oscillatoriophycideae</taxon>
        <taxon>Oscillatoriales</taxon>
        <taxon>Oscillatoriaceae</taxon>
        <taxon>Phormidium</taxon>
    </lineage>
</organism>
<dbReference type="PANTHER" id="PTHR43685:SF2">
    <property type="entry name" value="GLYCOSYLTRANSFERASE 2-LIKE DOMAIN-CONTAINING PROTEIN"/>
    <property type="match status" value="1"/>
</dbReference>
<dbReference type="CDD" id="cd00761">
    <property type="entry name" value="Glyco_tranf_GTA_type"/>
    <property type="match status" value="1"/>
</dbReference>
<dbReference type="RefSeq" id="WP_190575450.1">
    <property type="nucleotide sequence ID" value="NZ_CAWPQU010000001.1"/>
</dbReference>
<evidence type="ECO:0000259" key="2">
    <source>
        <dbReference type="Pfam" id="PF00534"/>
    </source>
</evidence>
<dbReference type="InterPro" id="IPR050834">
    <property type="entry name" value="Glycosyltransf_2"/>
</dbReference>
<feature type="domain" description="Glycosyltransferase 2-like" evidence="3">
    <location>
        <begin position="539"/>
        <end position="659"/>
    </location>
</feature>
<dbReference type="EMBL" id="JACJQY010000001">
    <property type="protein sequence ID" value="MBD2315404.1"/>
    <property type="molecule type" value="Genomic_DNA"/>
</dbReference>
<dbReference type="Proteomes" id="UP000618445">
    <property type="component" value="Unassembled WGS sequence"/>
</dbReference>
<dbReference type="PANTHER" id="PTHR43685">
    <property type="entry name" value="GLYCOSYLTRANSFERASE"/>
    <property type="match status" value="1"/>
</dbReference>
<protein>
    <submittedName>
        <fullName evidence="4">Glycosyltransferase</fullName>
    </submittedName>
</protein>
<evidence type="ECO:0000313" key="4">
    <source>
        <dbReference type="EMBL" id="MBD2315404.1"/>
    </source>
</evidence>
<dbReference type="SUPFAM" id="SSF53756">
    <property type="entry name" value="UDP-Glycosyltransferase/glycogen phosphorylase"/>
    <property type="match status" value="1"/>
</dbReference>
<dbReference type="InterPro" id="IPR001296">
    <property type="entry name" value="Glyco_trans_1"/>
</dbReference>
<keyword evidence="5" id="KW-1185">Reference proteome</keyword>
<dbReference type="Pfam" id="PF00534">
    <property type="entry name" value="Glycos_transf_1"/>
    <property type="match status" value="1"/>
</dbReference>
<feature type="coiled-coil region" evidence="1">
    <location>
        <begin position="394"/>
        <end position="474"/>
    </location>
</feature>
<dbReference type="Gene3D" id="3.40.50.2000">
    <property type="entry name" value="Glycogen Phosphorylase B"/>
    <property type="match status" value="2"/>
</dbReference>
<dbReference type="SUPFAM" id="SSF53448">
    <property type="entry name" value="Nucleotide-diphospho-sugar transferases"/>
    <property type="match status" value="1"/>
</dbReference>
<evidence type="ECO:0000259" key="3">
    <source>
        <dbReference type="Pfam" id="PF00535"/>
    </source>
</evidence>
<proteinExistence type="predicted"/>
<name>A0ABR8C7J6_9CYAN</name>
<gene>
    <name evidence="4" type="ORF">H6G05_00895</name>
</gene>
<dbReference type="InterPro" id="IPR029044">
    <property type="entry name" value="Nucleotide-diphossugar_trans"/>
</dbReference>
<sequence length="1164" mass="135042">MLNIIIFSKNRACQLELLLRSLKIYLQDWQLYSVNIIFSYTNREYEQGYEIVKKQFPSFNYFPESQDQFVADSFKQLVLECFKNDHPYTMFLVDDLVFKSPVNLADNTFQTFINDSNILCLSLRLSPDIEYCYTSNIFSPPPPFDTNLVWDWQKQPKNSDWGYPMSLDGHIFRTLEIYDLIESKRSFNNPNTLETQLALRPISAHQMICYAESKIVNIPANKVQNIYSNRHAQMSDLNNLNQHFLNGYRLSLKPVLETKNISVHQEIPLQFFNPFQNISSLVVGILCRNDILRLVYQIESLLCQSILPATIICILNEESSCLESSKVIELTKNFYFNIEVTVNYNTEEAADTSQSVKRENNFVFLDVDKNISSTFIEDYLNETSNLEDIDFYNLQQTKHEKEYLASNLEQLKSQFRYQLEITNPQLQQTKLQLQQTESQLQQSRSQLLLTESRLQQTKSQLQQEKINLKAIQSSKFWKIREKWFEIRKKIGVRNEDQGFSLLTLYKVFDNKFNISTNAKKDNLVVIEQEQWSRDLPLVSVIIPCYNYGKYLEEAIDSVLAQTYTNFEIIVVDDGSTEPDTIMLLRNLNKPKTKIVRTNNFKLPATRNNGIKEAKGKYICCLDADDLLKPTYLEKCLFRLESENVDVCYTWVQEFGDSQAVIPTKEFDIDTLMVQNCLHVSAVFKRSIWEAVGGYNESMVEGYEDWDFWLAIAKIGGSGSKIDEPLFLYRKHGRSMISSALEKHDALYKQVKDNHKNLYLNNRFVREIKRNRKKYIVNNSFANLRLSFQESSIKECKKNNILFALPWMTTGGVDTVILQLIKTLKTQSFDVTICTTSPVTLDMGDNTSKYEELTTKIYNLCKLLKPEIWKELVFYLIESKSIGIIFLSGSTYLYDILPDIKDKFPDIKIVDQLYNEFGHINNNRRYSKFIDMNIAENEAVENCLLLDHQEQSDRVRLINNGVDTDYFNPNVINSIELVDNLVPKDKFVISFLGRFSQEKCPKLFVEIANHFKNDDSLYFVMAGNGNLYHETLEQIKRYGLESKVYLPGFVDTRDYLKISNLLILPSEIDGRPNAVLESLSMAVPVIASSVGGLPKIIKDEYNGFLCASGDIESFVNCIQKVLANEELYLSMRKNARNYAVQYLDINIAQNKYISLFEKLLLQNNC</sequence>
<accession>A0ABR8C7J6</accession>
<reference evidence="4 5" key="1">
    <citation type="journal article" date="2020" name="ISME J.">
        <title>Comparative genomics reveals insights into cyanobacterial evolution and habitat adaptation.</title>
        <authorList>
            <person name="Chen M.Y."/>
            <person name="Teng W.K."/>
            <person name="Zhao L."/>
            <person name="Hu C.X."/>
            <person name="Zhou Y.K."/>
            <person name="Han B.P."/>
            <person name="Song L.R."/>
            <person name="Shu W.S."/>
        </authorList>
    </citation>
    <scope>NUCLEOTIDE SEQUENCE [LARGE SCALE GENOMIC DNA]</scope>
    <source>
        <strain evidence="4 5">FACHB-1050</strain>
    </source>
</reference>
<keyword evidence="1" id="KW-0175">Coiled coil</keyword>
<evidence type="ECO:0000256" key="1">
    <source>
        <dbReference type="SAM" id="Coils"/>
    </source>
</evidence>